<comment type="similarity">
    <text evidence="2">Belongs to the eukaryotic RPA49/POLR1E RNA polymerase subunit family.</text>
</comment>
<dbReference type="GO" id="GO:0000428">
    <property type="term" value="C:DNA-directed RNA polymerase complex"/>
    <property type="evidence" value="ECO:0007669"/>
    <property type="project" value="UniProtKB-KW"/>
</dbReference>
<dbReference type="EMBL" id="QPFP01000023">
    <property type="protein sequence ID" value="TEB30416.1"/>
    <property type="molecule type" value="Genomic_DNA"/>
</dbReference>
<keyword evidence="7" id="KW-1185">Reference proteome</keyword>
<dbReference type="Proteomes" id="UP000298030">
    <property type="component" value="Unassembled WGS sequence"/>
</dbReference>
<dbReference type="Pfam" id="PF06870">
    <property type="entry name" value="RNA_pol_I_A49"/>
    <property type="match status" value="1"/>
</dbReference>
<evidence type="ECO:0000256" key="5">
    <source>
        <dbReference type="ARBA" id="ARBA00023242"/>
    </source>
</evidence>
<dbReference type="PANTHER" id="PTHR14440">
    <property type="entry name" value="DNA-DIRECTED RNA POLYMERASE I SUBUNIT RPA49"/>
    <property type="match status" value="1"/>
</dbReference>
<evidence type="ECO:0000313" key="7">
    <source>
        <dbReference type="Proteomes" id="UP000298030"/>
    </source>
</evidence>
<dbReference type="InterPro" id="IPR009668">
    <property type="entry name" value="RNA_pol-assoc_fac_A49-like"/>
</dbReference>
<keyword evidence="5" id="KW-0539">Nucleus</keyword>
<keyword evidence="3" id="KW-0240">DNA-directed RNA polymerase</keyword>
<evidence type="ECO:0000256" key="4">
    <source>
        <dbReference type="ARBA" id="ARBA00023163"/>
    </source>
</evidence>
<protein>
    <submittedName>
        <fullName evidence="6">Rpa49 subunit specific to nuclear RNA polymerase I</fullName>
    </submittedName>
</protein>
<organism evidence="6 7">
    <name type="scientific">Coprinellus micaceus</name>
    <name type="common">Glistening ink-cap mushroom</name>
    <name type="synonym">Coprinus micaceus</name>
    <dbReference type="NCBI Taxonomy" id="71717"/>
    <lineage>
        <taxon>Eukaryota</taxon>
        <taxon>Fungi</taxon>
        <taxon>Dikarya</taxon>
        <taxon>Basidiomycota</taxon>
        <taxon>Agaricomycotina</taxon>
        <taxon>Agaricomycetes</taxon>
        <taxon>Agaricomycetidae</taxon>
        <taxon>Agaricales</taxon>
        <taxon>Agaricineae</taxon>
        <taxon>Psathyrellaceae</taxon>
        <taxon>Coprinellus</taxon>
    </lineage>
</organism>
<comment type="subcellular location">
    <subcellularLocation>
        <location evidence="1">Nucleus</location>
        <location evidence="1">Nucleolus</location>
    </subcellularLocation>
</comment>
<gene>
    <name evidence="6" type="ORF">FA13DRAFT_550851</name>
</gene>
<dbReference type="AlphaFoldDB" id="A0A4Y7T8A5"/>
<evidence type="ECO:0000256" key="3">
    <source>
        <dbReference type="ARBA" id="ARBA00022478"/>
    </source>
</evidence>
<sequence length="363" mass="40433">MLVGETDAVEFMTNEEETERASEGGCQYLVALHDRRTGKMKILPQLKNPHLLTHTVKALKSIQSVSAPSKTAFREAKNALGETFGTKKAKAAIRAQERNHVDIGAMTGVMDYVMESIDKGAEGLMTSEEAKEFADSNRLIPTFDATATEPTDVYPLHNIVPEAEWKALSVSAFDATPNEKERFALLPFRYSTYIKQHLHTITSSAQAPKAKRKNLKLLLYISGMLAFRQAVQRKDVDKEKIYEKLQPLPSIVADGLLARFTEQARGSTTYQSTSSTKTNLLTHIFALCLKLDNFATDTEVLAHDLNMKTSEINQLFKTLGCKISKISDRERTKLGLTDSSAAIKRAILTAPVEFPKPRLKRKT</sequence>
<dbReference type="GO" id="GO:0006351">
    <property type="term" value="P:DNA-templated transcription"/>
    <property type="evidence" value="ECO:0007669"/>
    <property type="project" value="InterPro"/>
</dbReference>
<comment type="caution">
    <text evidence="6">The sequence shown here is derived from an EMBL/GenBank/DDBJ whole genome shotgun (WGS) entry which is preliminary data.</text>
</comment>
<evidence type="ECO:0000256" key="1">
    <source>
        <dbReference type="ARBA" id="ARBA00004604"/>
    </source>
</evidence>
<evidence type="ECO:0000256" key="2">
    <source>
        <dbReference type="ARBA" id="ARBA00009430"/>
    </source>
</evidence>
<dbReference type="GO" id="GO:0005730">
    <property type="term" value="C:nucleolus"/>
    <property type="evidence" value="ECO:0007669"/>
    <property type="project" value="UniProtKB-SubCell"/>
</dbReference>
<keyword evidence="4" id="KW-0804">Transcription</keyword>
<dbReference type="GO" id="GO:0003677">
    <property type="term" value="F:DNA binding"/>
    <property type="evidence" value="ECO:0007669"/>
    <property type="project" value="InterPro"/>
</dbReference>
<proteinExistence type="inferred from homology"/>
<dbReference type="STRING" id="71717.A0A4Y7T8A5"/>
<dbReference type="OrthoDB" id="532500at2759"/>
<reference evidence="6 7" key="1">
    <citation type="journal article" date="2019" name="Nat. Ecol. Evol.">
        <title>Megaphylogeny resolves global patterns of mushroom evolution.</title>
        <authorList>
            <person name="Varga T."/>
            <person name="Krizsan K."/>
            <person name="Foldi C."/>
            <person name="Dima B."/>
            <person name="Sanchez-Garcia M."/>
            <person name="Sanchez-Ramirez S."/>
            <person name="Szollosi G.J."/>
            <person name="Szarkandi J.G."/>
            <person name="Papp V."/>
            <person name="Albert L."/>
            <person name="Andreopoulos W."/>
            <person name="Angelini C."/>
            <person name="Antonin V."/>
            <person name="Barry K.W."/>
            <person name="Bougher N.L."/>
            <person name="Buchanan P."/>
            <person name="Buyck B."/>
            <person name="Bense V."/>
            <person name="Catcheside P."/>
            <person name="Chovatia M."/>
            <person name="Cooper J."/>
            <person name="Damon W."/>
            <person name="Desjardin D."/>
            <person name="Finy P."/>
            <person name="Geml J."/>
            <person name="Haridas S."/>
            <person name="Hughes K."/>
            <person name="Justo A."/>
            <person name="Karasinski D."/>
            <person name="Kautmanova I."/>
            <person name="Kiss B."/>
            <person name="Kocsube S."/>
            <person name="Kotiranta H."/>
            <person name="LaButti K.M."/>
            <person name="Lechner B.E."/>
            <person name="Liimatainen K."/>
            <person name="Lipzen A."/>
            <person name="Lukacs Z."/>
            <person name="Mihaltcheva S."/>
            <person name="Morgado L.N."/>
            <person name="Niskanen T."/>
            <person name="Noordeloos M.E."/>
            <person name="Ohm R.A."/>
            <person name="Ortiz-Santana B."/>
            <person name="Ovrebo C."/>
            <person name="Racz N."/>
            <person name="Riley R."/>
            <person name="Savchenko A."/>
            <person name="Shiryaev A."/>
            <person name="Soop K."/>
            <person name="Spirin V."/>
            <person name="Szebenyi C."/>
            <person name="Tomsovsky M."/>
            <person name="Tulloss R.E."/>
            <person name="Uehling J."/>
            <person name="Grigoriev I.V."/>
            <person name="Vagvolgyi C."/>
            <person name="Papp T."/>
            <person name="Martin F.M."/>
            <person name="Miettinen O."/>
            <person name="Hibbett D.S."/>
            <person name="Nagy L.G."/>
        </authorList>
    </citation>
    <scope>NUCLEOTIDE SEQUENCE [LARGE SCALE GENOMIC DNA]</scope>
    <source>
        <strain evidence="6 7">FP101781</strain>
    </source>
</reference>
<accession>A0A4Y7T8A5</accession>
<evidence type="ECO:0000313" key="6">
    <source>
        <dbReference type="EMBL" id="TEB30416.1"/>
    </source>
</evidence>
<name>A0A4Y7T8A5_COPMI</name>